<dbReference type="AlphaFoldDB" id="A0A9P4GPM9"/>
<reference evidence="2" key="1">
    <citation type="submission" date="2020-01" db="EMBL/GenBank/DDBJ databases">
        <authorList>
            <consortium name="DOE Joint Genome Institute"/>
            <person name="Haridas S."/>
            <person name="Albert R."/>
            <person name="Binder M."/>
            <person name="Bloem J."/>
            <person name="Labutti K."/>
            <person name="Salamov A."/>
            <person name="Andreopoulos B."/>
            <person name="Baker S.E."/>
            <person name="Barry K."/>
            <person name="Bills G."/>
            <person name="Bluhm B.H."/>
            <person name="Cannon C."/>
            <person name="Castanera R."/>
            <person name="Culley D.E."/>
            <person name="Daum C."/>
            <person name="Ezra D."/>
            <person name="Gonzalez J.B."/>
            <person name="Henrissat B."/>
            <person name="Kuo A."/>
            <person name="Liang C."/>
            <person name="Lipzen A."/>
            <person name="Lutzoni F."/>
            <person name="Magnuson J."/>
            <person name="Mondo S."/>
            <person name="Nolan M."/>
            <person name="Ohm R."/>
            <person name="Pangilinan J."/>
            <person name="Park H.-J."/>
            <person name="Ramirez L."/>
            <person name="Alfaro M."/>
            <person name="Sun H."/>
            <person name="Tritt A."/>
            <person name="Yoshinaga Y."/>
            <person name="Zwiers L.-H."/>
            <person name="Turgeon B.G."/>
            <person name="Goodwin S.B."/>
            <person name="Spatafora J.W."/>
            <person name="Crous P.W."/>
            <person name="Grigoriev I.V."/>
        </authorList>
    </citation>
    <scope>NUCLEOTIDE SEQUENCE</scope>
    <source>
        <strain evidence="2">CBS 394.84</strain>
    </source>
</reference>
<keyword evidence="3" id="KW-1185">Reference proteome</keyword>
<feature type="chain" id="PRO_5040365708" evidence="1">
    <location>
        <begin position="20"/>
        <end position="99"/>
    </location>
</feature>
<dbReference type="RefSeq" id="XP_040791832.1">
    <property type="nucleotide sequence ID" value="XM_040936738.1"/>
</dbReference>
<sequence length="99" mass="10411">MQLTRLVLLATTLLVGADACKCVNNGANTDATRACCAQLKGNFRNGNDCQAGSISEKLSNFRRCCQGKGFTSDCDCPTCLAEEAEAEAAVVTKRGDMGL</sequence>
<comment type="caution">
    <text evidence="2">The sequence shown here is derived from an EMBL/GenBank/DDBJ whole genome shotgun (WGS) entry which is preliminary data.</text>
</comment>
<accession>A0A9P4GPM9</accession>
<proteinExistence type="predicted"/>
<feature type="signal peptide" evidence="1">
    <location>
        <begin position="1"/>
        <end position="19"/>
    </location>
</feature>
<dbReference type="Proteomes" id="UP000800039">
    <property type="component" value="Unassembled WGS sequence"/>
</dbReference>
<dbReference type="OrthoDB" id="3624704at2759"/>
<dbReference type="GeneID" id="63853988"/>
<evidence type="ECO:0000313" key="2">
    <source>
        <dbReference type="EMBL" id="KAF1849269.1"/>
    </source>
</evidence>
<keyword evidence="1" id="KW-0732">Signal</keyword>
<protein>
    <submittedName>
        <fullName evidence="2">Uncharacterized protein</fullName>
    </submittedName>
</protein>
<gene>
    <name evidence="2" type="ORF">K460DRAFT_404507</name>
</gene>
<evidence type="ECO:0000313" key="3">
    <source>
        <dbReference type="Proteomes" id="UP000800039"/>
    </source>
</evidence>
<name>A0A9P4GPM9_9PLEO</name>
<dbReference type="EMBL" id="ML976615">
    <property type="protein sequence ID" value="KAF1849269.1"/>
    <property type="molecule type" value="Genomic_DNA"/>
</dbReference>
<organism evidence="2 3">
    <name type="scientific">Cucurbitaria berberidis CBS 394.84</name>
    <dbReference type="NCBI Taxonomy" id="1168544"/>
    <lineage>
        <taxon>Eukaryota</taxon>
        <taxon>Fungi</taxon>
        <taxon>Dikarya</taxon>
        <taxon>Ascomycota</taxon>
        <taxon>Pezizomycotina</taxon>
        <taxon>Dothideomycetes</taxon>
        <taxon>Pleosporomycetidae</taxon>
        <taxon>Pleosporales</taxon>
        <taxon>Pleosporineae</taxon>
        <taxon>Cucurbitariaceae</taxon>
        <taxon>Cucurbitaria</taxon>
    </lineage>
</organism>
<evidence type="ECO:0000256" key="1">
    <source>
        <dbReference type="SAM" id="SignalP"/>
    </source>
</evidence>